<dbReference type="AlphaFoldDB" id="A0A1Y6LP38"/>
<reference evidence="3 4" key="1">
    <citation type="submission" date="2016-10" db="EMBL/GenBank/DDBJ databases">
        <authorList>
            <person name="Varghese N."/>
        </authorList>
    </citation>
    <scope>NUCLEOTIDE SEQUENCE [LARGE SCALE GENOMIC DNA]</scope>
</reference>
<name>A0A1Y6LP38_ZYMTR</name>
<dbReference type="EMBL" id="LT882681">
    <property type="protein sequence ID" value="SMY25218.1"/>
    <property type="molecule type" value="Genomic_DNA"/>
</dbReference>
<evidence type="ECO:0000313" key="4">
    <source>
        <dbReference type="Proteomes" id="UP000215453"/>
    </source>
</evidence>
<feature type="domain" description="C2H2-type" evidence="2">
    <location>
        <begin position="106"/>
        <end position="127"/>
    </location>
</feature>
<evidence type="ECO:0000256" key="1">
    <source>
        <dbReference type="SAM" id="MobiDB-lite"/>
    </source>
</evidence>
<evidence type="ECO:0000313" key="3">
    <source>
        <dbReference type="EMBL" id="SMY25218.1"/>
    </source>
</evidence>
<dbReference type="PROSITE" id="PS00028">
    <property type="entry name" value="ZINC_FINGER_C2H2_1"/>
    <property type="match status" value="1"/>
</dbReference>
<proteinExistence type="predicted"/>
<sequence length="151" mass="16526">MLTQGLARIPVNFNEVSAGDEVNASNEWDRMMGYFGGAEHFEQPDHSQDYSAHDQLIDLGSSDSHDCYPTAPDQAVTTFYAAGSAASQPPQIPQAADVAPTKLEKCLMCGGLFPTRNQMFTHIDIVHPKDESGERTNRTLPDTRKSKQGKA</sequence>
<protein>
    <recommendedName>
        <fullName evidence="2">C2H2-type domain-containing protein</fullName>
    </recommendedName>
</protein>
<dbReference type="InterPro" id="IPR013087">
    <property type="entry name" value="Znf_C2H2_type"/>
</dbReference>
<accession>A0A1Y6LP38</accession>
<gene>
    <name evidence="3" type="ORF">ZT1A5_G6660</name>
</gene>
<dbReference type="Gene3D" id="3.30.160.60">
    <property type="entry name" value="Classic Zinc Finger"/>
    <property type="match status" value="1"/>
</dbReference>
<feature type="region of interest" description="Disordered" evidence="1">
    <location>
        <begin position="126"/>
        <end position="151"/>
    </location>
</feature>
<dbReference type="Proteomes" id="UP000215453">
    <property type="component" value="Chromosome 6"/>
</dbReference>
<feature type="compositionally biased region" description="Basic and acidic residues" evidence="1">
    <location>
        <begin position="126"/>
        <end position="145"/>
    </location>
</feature>
<evidence type="ECO:0000259" key="2">
    <source>
        <dbReference type="PROSITE" id="PS00028"/>
    </source>
</evidence>
<organism evidence="3 4">
    <name type="scientific">Zymoseptoria tritici ST99CH_1A5</name>
    <dbReference type="NCBI Taxonomy" id="1276529"/>
    <lineage>
        <taxon>Eukaryota</taxon>
        <taxon>Fungi</taxon>
        <taxon>Dikarya</taxon>
        <taxon>Ascomycota</taxon>
        <taxon>Pezizomycotina</taxon>
        <taxon>Dothideomycetes</taxon>
        <taxon>Dothideomycetidae</taxon>
        <taxon>Mycosphaerellales</taxon>
        <taxon>Mycosphaerellaceae</taxon>
        <taxon>Zymoseptoria</taxon>
    </lineage>
</organism>